<reference evidence="1 2" key="1">
    <citation type="submission" date="2016-08" db="EMBL/GenBank/DDBJ databases">
        <title>A Parts List for Fungal Cellulosomes Revealed by Comparative Genomics.</title>
        <authorList>
            <consortium name="DOE Joint Genome Institute"/>
            <person name="Haitjema C.H."/>
            <person name="Gilmore S.P."/>
            <person name="Henske J.K."/>
            <person name="Solomon K.V."/>
            <person name="De Groot R."/>
            <person name="Kuo A."/>
            <person name="Mondo S.J."/>
            <person name="Salamov A.A."/>
            <person name="Labutti K."/>
            <person name="Zhao Z."/>
            <person name="Chiniquy J."/>
            <person name="Barry K."/>
            <person name="Brewer H.M."/>
            <person name="Purvine S.O."/>
            <person name="Wright A.T."/>
            <person name="Boxma B."/>
            <person name="Van Alen T."/>
            <person name="Hackstein J.H."/>
            <person name="Baker S.E."/>
            <person name="Grigoriev I.V."/>
            <person name="O'Malley M.A."/>
        </authorList>
    </citation>
    <scope>NUCLEOTIDE SEQUENCE [LARGE SCALE GENOMIC DNA]</scope>
    <source>
        <strain evidence="1 2">G1</strain>
    </source>
</reference>
<comment type="caution">
    <text evidence="1">The sequence shown here is derived from an EMBL/GenBank/DDBJ whole genome shotgun (WGS) entry which is preliminary data.</text>
</comment>
<gene>
    <name evidence="1" type="ORF">LY90DRAFT_9188</name>
</gene>
<accession>A0A1Y2CM45</accession>
<name>A0A1Y2CM45_9FUNG</name>
<proteinExistence type="predicted"/>
<dbReference type="AlphaFoldDB" id="A0A1Y2CM45"/>
<dbReference type="EMBL" id="MCOG01000103">
    <property type="protein sequence ID" value="ORY47996.1"/>
    <property type="molecule type" value="Genomic_DNA"/>
</dbReference>
<dbReference type="PANTHER" id="PTHR31909">
    <property type="entry name" value="CHROMOSOME 20 ORF85 FAMILY MEMBER"/>
    <property type="match status" value="1"/>
</dbReference>
<evidence type="ECO:0000313" key="2">
    <source>
        <dbReference type="Proteomes" id="UP000193920"/>
    </source>
</evidence>
<dbReference type="Proteomes" id="UP000193920">
    <property type="component" value="Unassembled WGS sequence"/>
</dbReference>
<keyword evidence="2" id="KW-1185">Reference proteome</keyword>
<organism evidence="1 2">
    <name type="scientific">Neocallimastix californiae</name>
    <dbReference type="NCBI Taxonomy" id="1754190"/>
    <lineage>
        <taxon>Eukaryota</taxon>
        <taxon>Fungi</taxon>
        <taxon>Fungi incertae sedis</taxon>
        <taxon>Chytridiomycota</taxon>
        <taxon>Chytridiomycota incertae sedis</taxon>
        <taxon>Neocallimastigomycetes</taxon>
        <taxon>Neocallimastigales</taxon>
        <taxon>Neocallimastigaceae</taxon>
        <taxon>Neocallimastix</taxon>
    </lineage>
</organism>
<evidence type="ECO:0000313" key="1">
    <source>
        <dbReference type="EMBL" id="ORY47996.1"/>
    </source>
</evidence>
<dbReference type="InterPro" id="IPR020339">
    <property type="entry name" value="C20orf85-like"/>
</dbReference>
<dbReference type="PANTHER" id="PTHR31909:SF3">
    <property type="entry name" value="SIMILAR TO PROTEIN C20ORF85 HOMOLOG"/>
    <property type="match status" value="1"/>
</dbReference>
<sequence>MKMTDSKQGNQKIKNIVHDDEIWKQTVKFEKDTAQQWKNNWGFMTDSLYGKYTEKKNTCHFPEINNSSSVFPVRKNRKRPEIINDFLFTYQIDKAMTYEPPIKNYTYPYSTNSEIGWPWCDDNSIEELNKSTSQNKIFDFLTKCQCEDVNLSTVNNENKNDNIVNNSNDTTTHDIGINDTEDNSVNAQNFLKTEKLINKLQKHGSSQYRLRNPMRWWGGCIESLP</sequence>
<dbReference type="OrthoDB" id="426070at2759"/>
<dbReference type="Pfam" id="PF14945">
    <property type="entry name" value="LLC1"/>
    <property type="match status" value="1"/>
</dbReference>
<protein>
    <submittedName>
        <fullName evidence="1">Uncharacterized protein</fullName>
    </submittedName>
</protein>